<dbReference type="EMBL" id="BMAW01062500">
    <property type="protein sequence ID" value="GFT36105.1"/>
    <property type="molecule type" value="Genomic_DNA"/>
</dbReference>
<dbReference type="Proteomes" id="UP000887013">
    <property type="component" value="Unassembled WGS sequence"/>
</dbReference>
<evidence type="ECO:0000313" key="2">
    <source>
        <dbReference type="Proteomes" id="UP000887013"/>
    </source>
</evidence>
<reference evidence="1" key="1">
    <citation type="submission" date="2020-08" db="EMBL/GenBank/DDBJ databases">
        <title>Multicomponent nature underlies the extraordinary mechanical properties of spider dragline silk.</title>
        <authorList>
            <person name="Kono N."/>
            <person name="Nakamura H."/>
            <person name="Mori M."/>
            <person name="Yoshida Y."/>
            <person name="Ohtoshi R."/>
            <person name="Malay A.D."/>
            <person name="Moran D.A.P."/>
            <person name="Tomita M."/>
            <person name="Numata K."/>
            <person name="Arakawa K."/>
        </authorList>
    </citation>
    <scope>NUCLEOTIDE SEQUENCE</scope>
</reference>
<keyword evidence="2" id="KW-1185">Reference proteome</keyword>
<comment type="caution">
    <text evidence="1">The sequence shown here is derived from an EMBL/GenBank/DDBJ whole genome shotgun (WGS) entry which is preliminary data.</text>
</comment>
<dbReference type="AlphaFoldDB" id="A0A8X6TQJ3"/>
<accession>A0A8X6TQJ3</accession>
<organism evidence="1 2">
    <name type="scientific">Nephila pilipes</name>
    <name type="common">Giant wood spider</name>
    <name type="synonym">Nephila maculata</name>
    <dbReference type="NCBI Taxonomy" id="299642"/>
    <lineage>
        <taxon>Eukaryota</taxon>
        <taxon>Metazoa</taxon>
        <taxon>Ecdysozoa</taxon>
        <taxon>Arthropoda</taxon>
        <taxon>Chelicerata</taxon>
        <taxon>Arachnida</taxon>
        <taxon>Araneae</taxon>
        <taxon>Araneomorphae</taxon>
        <taxon>Entelegynae</taxon>
        <taxon>Araneoidea</taxon>
        <taxon>Nephilidae</taxon>
        <taxon>Nephila</taxon>
    </lineage>
</organism>
<proteinExistence type="predicted"/>
<evidence type="ECO:0000313" key="1">
    <source>
        <dbReference type="EMBL" id="GFT36105.1"/>
    </source>
</evidence>
<protein>
    <submittedName>
        <fullName evidence="1">Uncharacterized protein</fullName>
    </submittedName>
</protein>
<name>A0A8X6TQJ3_NEPPI</name>
<sequence length="121" mass="14491">MADQMSSFSQTSSYLTSYFVSHPTLCSSLFQIFHESFMRYHRNKHQYFKRNHFKPILGTIVEVKETVEEYLGSLSYPPPSYSFLEKRRRKYIRKRDQFRFIPTFGTIQEVSNDYLGMETCV</sequence>
<gene>
    <name evidence="1" type="ORF">NPIL_336911</name>
</gene>